<gene>
    <name evidence="9" type="ORF">L203_101378</name>
</gene>
<comment type="subcellular location">
    <subcellularLocation>
        <location evidence="1">Nucleus</location>
    </subcellularLocation>
</comment>
<dbReference type="InterPro" id="IPR019786">
    <property type="entry name" value="Zinc_finger_PHD-type_CS"/>
</dbReference>
<dbReference type="PROSITE" id="PS50016">
    <property type="entry name" value="ZF_PHD_2"/>
    <property type="match status" value="1"/>
</dbReference>
<dbReference type="InterPro" id="IPR019787">
    <property type="entry name" value="Znf_PHD-finger"/>
</dbReference>
<dbReference type="Pfam" id="PF00628">
    <property type="entry name" value="PHD"/>
    <property type="match status" value="1"/>
</dbReference>
<dbReference type="InterPro" id="IPR037869">
    <property type="entry name" value="Spp1/CFP1"/>
</dbReference>
<dbReference type="PROSITE" id="PS01359">
    <property type="entry name" value="ZF_PHD_1"/>
    <property type="match status" value="1"/>
</dbReference>
<feature type="compositionally biased region" description="Basic and acidic residues" evidence="7">
    <location>
        <begin position="86"/>
        <end position="97"/>
    </location>
</feature>
<feature type="compositionally biased region" description="Basic and acidic residues" evidence="7">
    <location>
        <begin position="210"/>
        <end position="222"/>
    </location>
</feature>
<dbReference type="GeneID" id="91085591"/>
<accession>A0AAJ8JPW0</accession>
<dbReference type="GO" id="GO:0045893">
    <property type="term" value="P:positive regulation of DNA-templated transcription"/>
    <property type="evidence" value="ECO:0007669"/>
    <property type="project" value="TreeGrafter"/>
</dbReference>
<dbReference type="GO" id="GO:0048188">
    <property type="term" value="C:Set1C/COMPASS complex"/>
    <property type="evidence" value="ECO:0007669"/>
    <property type="project" value="InterPro"/>
</dbReference>
<dbReference type="SMART" id="SM00249">
    <property type="entry name" value="PHD"/>
    <property type="match status" value="1"/>
</dbReference>
<dbReference type="SUPFAM" id="SSF57903">
    <property type="entry name" value="FYVE/PHD zinc finger"/>
    <property type="match status" value="1"/>
</dbReference>
<evidence type="ECO:0000313" key="10">
    <source>
        <dbReference type="Proteomes" id="UP000094043"/>
    </source>
</evidence>
<keyword evidence="2" id="KW-0479">Metal-binding</keyword>
<dbReference type="PANTHER" id="PTHR46174">
    <property type="entry name" value="CXXC-TYPE ZINC FINGER PROTEIN 1"/>
    <property type="match status" value="1"/>
</dbReference>
<feature type="compositionally biased region" description="Low complexity" evidence="7">
    <location>
        <begin position="101"/>
        <end position="119"/>
    </location>
</feature>
<evidence type="ECO:0000256" key="6">
    <source>
        <dbReference type="PROSITE-ProRule" id="PRU00146"/>
    </source>
</evidence>
<feature type="region of interest" description="Disordered" evidence="7">
    <location>
        <begin position="161"/>
        <end position="245"/>
    </location>
</feature>
<keyword evidence="10" id="KW-1185">Reference proteome</keyword>
<dbReference type="InterPro" id="IPR001965">
    <property type="entry name" value="Znf_PHD"/>
</dbReference>
<reference evidence="9" key="3">
    <citation type="submission" date="2024-01" db="EMBL/GenBank/DDBJ databases">
        <authorList>
            <person name="Coelho M.A."/>
            <person name="David-Palma M."/>
            <person name="Shea T."/>
            <person name="Sun S."/>
            <person name="Cuomo C.A."/>
            <person name="Heitman J."/>
        </authorList>
    </citation>
    <scope>NUCLEOTIDE SEQUENCE</scope>
    <source>
        <strain evidence="9">CBS 7841</strain>
    </source>
</reference>
<feature type="region of interest" description="Disordered" evidence="7">
    <location>
        <begin position="1"/>
        <end position="33"/>
    </location>
</feature>
<feature type="compositionally biased region" description="Basic residues" evidence="7">
    <location>
        <begin position="448"/>
        <end position="457"/>
    </location>
</feature>
<dbReference type="Proteomes" id="UP000094043">
    <property type="component" value="Chromosome 2"/>
</dbReference>
<feature type="compositionally biased region" description="Acidic residues" evidence="7">
    <location>
        <begin position="1"/>
        <end position="14"/>
    </location>
</feature>
<evidence type="ECO:0000256" key="2">
    <source>
        <dbReference type="ARBA" id="ARBA00022723"/>
    </source>
</evidence>
<dbReference type="InterPro" id="IPR011011">
    <property type="entry name" value="Znf_FYVE_PHD"/>
</dbReference>
<keyword evidence="4" id="KW-0862">Zinc</keyword>
<organism evidence="9 10">
    <name type="scientific">Cryptococcus depauperatus CBS 7841</name>
    <dbReference type="NCBI Taxonomy" id="1295531"/>
    <lineage>
        <taxon>Eukaryota</taxon>
        <taxon>Fungi</taxon>
        <taxon>Dikarya</taxon>
        <taxon>Basidiomycota</taxon>
        <taxon>Agaricomycotina</taxon>
        <taxon>Tremellomycetes</taxon>
        <taxon>Tremellales</taxon>
        <taxon>Cryptococcaceae</taxon>
        <taxon>Cryptococcus</taxon>
    </lineage>
</organism>
<feature type="region of interest" description="Disordered" evidence="7">
    <location>
        <begin position="442"/>
        <end position="466"/>
    </location>
</feature>
<sequence length="569" mass="63860">MEDIVESENYDIDLDIERQRKRRRTHSASPQPQLCAHIASPLQNIAEKEKELEVKAKESADLETLPYIDPTAAAQPMNAAEVQLRDGKTGKVEKMSWKSDQQGLPTPPITTTQTTLPPQSDDVEMMEPSTAIDSLLSTEPVSTFAQETSGQEFAIITTHQSTEENDNAFPLQPKANANGKIQGGKGKRMVNSSRKNASGSTVGKKGKGKTKVEELRDGDSRTRSSSAESRSVTPDPSSLGAYISPSGTLSDPNAVYCICQRSYSDEEEGLMVGCESCDGWFHASCVGLDEEMVDLLDVYICKSCERNTHQRTIYKAVCKRDECKKSVAGSNSKFCSPHCAFRYSQALLKIITNKNAIKQLTKALAPYPEPDVSITVIHHRPAPVLKETLFPNYDQTDHQLHHIQSRIVEIERLMRFIQKRKALFQYVVDRCDQLPPLTVTKSDEVQHKSKSSKKKGSRPADDRPCGWDARLITADEQVDQFVKGEEGETMRVEWEDIEVCLAGKRRCDRHQGWQKTIGVSLDIELATLTRTFNSLVENQRLLEEGRELLRLSKQARDEFLAKRQVKKYN</sequence>
<dbReference type="EMBL" id="CP143785">
    <property type="protein sequence ID" value="WVN86217.1"/>
    <property type="molecule type" value="Genomic_DNA"/>
</dbReference>
<feature type="domain" description="PHD-type" evidence="8">
    <location>
        <begin position="254"/>
        <end position="307"/>
    </location>
</feature>
<dbReference type="RefSeq" id="XP_066066917.1">
    <property type="nucleotide sequence ID" value="XM_066210820.1"/>
</dbReference>
<dbReference type="AlphaFoldDB" id="A0AAJ8JPW0"/>
<dbReference type="KEGG" id="cdep:91085591"/>
<evidence type="ECO:0000256" key="5">
    <source>
        <dbReference type="ARBA" id="ARBA00023242"/>
    </source>
</evidence>
<evidence type="ECO:0000259" key="8">
    <source>
        <dbReference type="PROSITE" id="PS50016"/>
    </source>
</evidence>
<keyword evidence="5" id="KW-0539">Nucleus</keyword>
<evidence type="ECO:0000256" key="3">
    <source>
        <dbReference type="ARBA" id="ARBA00022771"/>
    </source>
</evidence>
<feature type="region of interest" description="Disordered" evidence="7">
    <location>
        <begin position="86"/>
        <end position="124"/>
    </location>
</feature>
<dbReference type="Gene3D" id="3.30.40.10">
    <property type="entry name" value="Zinc/RING finger domain, C3HC4 (zinc finger)"/>
    <property type="match status" value="1"/>
</dbReference>
<dbReference type="GO" id="GO:0008270">
    <property type="term" value="F:zinc ion binding"/>
    <property type="evidence" value="ECO:0007669"/>
    <property type="project" value="UniProtKB-KW"/>
</dbReference>
<evidence type="ECO:0000256" key="1">
    <source>
        <dbReference type="ARBA" id="ARBA00004123"/>
    </source>
</evidence>
<evidence type="ECO:0000256" key="4">
    <source>
        <dbReference type="ARBA" id="ARBA00022833"/>
    </source>
</evidence>
<name>A0AAJ8JPW0_9TREE</name>
<reference evidence="9" key="1">
    <citation type="submission" date="2016-06" db="EMBL/GenBank/DDBJ databases">
        <authorList>
            <person name="Cuomo C."/>
            <person name="Litvintseva A."/>
            <person name="Heitman J."/>
            <person name="Chen Y."/>
            <person name="Sun S."/>
            <person name="Springer D."/>
            <person name="Dromer F."/>
            <person name="Young S."/>
            <person name="Zeng Q."/>
            <person name="Chapman S."/>
            <person name="Gujja S."/>
            <person name="Saif S."/>
            <person name="Birren B."/>
        </authorList>
    </citation>
    <scope>NUCLEOTIDE SEQUENCE</scope>
    <source>
        <strain evidence="9">CBS 7841</strain>
    </source>
</reference>
<reference evidence="9" key="2">
    <citation type="journal article" date="2022" name="Elife">
        <title>Obligate sexual reproduction of a homothallic fungus closely related to the Cryptococcus pathogenic species complex.</title>
        <authorList>
            <person name="Passer A.R."/>
            <person name="Clancey S.A."/>
            <person name="Shea T."/>
            <person name="David-Palma M."/>
            <person name="Averette A.F."/>
            <person name="Boekhout T."/>
            <person name="Porcel B.M."/>
            <person name="Nowrousian M."/>
            <person name="Cuomo C.A."/>
            <person name="Sun S."/>
            <person name="Heitman J."/>
            <person name="Coelho M.A."/>
        </authorList>
    </citation>
    <scope>NUCLEOTIDE SEQUENCE</scope>
    <source>
        <strain evidence="9">CBS 7841</strain>
    </source>
</reference>
<dbReference type="InterPro" id="IPR013083">
    <property type="entry name" value="Znf_RING/FYVE/PHD"/>
</dbReference>
<evidence type="ECO:0000256" key="7">
    <source>
        <dbReference type="SAM" id="MobiDB-lite"/>
    </source>
</evidence>
<dbReference type="PANTHER" id="PTHR46174:SF1">
    <property type="entry name" value="CXXC-TYPE ZINC FINGER PROTEIN 1"/>
    <property type="match status" value="1"/>
</dbReference>
<keyword evidence="3 6" id="KW-0863">Zinc-finger</keyword>
<evidence type="ECO:0000313" key="9">
    <source>
        <dbReference type="EMBL" id="WVN86217.1"/>
    </source>
</evidence>
<proteinExistence type="predicted"/>
<protein>
    <recommendedName>
        <fullName evidence="8">PHD-type domain-containing protein</fullName>
    </recommendedName>
</protein>